<dbReference type="AlphaFoldDB" id="D9R757"/>
<feature type="signal peptide" evidence="2">
    <location>
        <begin position="1"/>
        <end position="20"/>
    </location>
</feature>
<accession>D9R757</accession>
<dbReference type="KEGG" id="csh:Closa_2955"/>
<dbReference type="EMBL" id="CP002109">
    <property type="protein sequence ID" value="ADL05489.1"/>
    <property type="molecule type" value="Genomic_DNA"/>
</dbReference>
<dbReference type="InterPro" id="IPR038434">
    <property type="entry name" value="YARHG_sf"/>
</dbReference>
<dbReference type="InterPro" id="IPR025582">
    <property type="entry name" value="YARHG_dom"/>
</dbReference>
<name>D9R757_LACSW</name>
<keyword evidence="5" id="KW-1185">Reference proteome</keyword>
<dbReference type="HOGENOM" id="CLU_417216_0_0_9"/>
<gene>
    <name evidence="4" type="ordered locus">Closa_2955</name>
</gene>
<evidence type="ECO:0000256" key="2">
    <source>
        <dbReference type="SAM" id="SignalP"/>
    </source>
</evidence>
<dbReference type="eggNOG" id="COG1033">
    <property type="taxonomic scope" value="Bacteria"/>
</dbReference>
<proteinExistence type="predicted"/>
<dbReference type="SMART" id="SM01324">
    <property type="entry name" value="YARHG"/>
    <property type="match status" value="1"/>
</dbReference>
<feature type="chain" id="PRO_5038870855" description="YARHG domain-containing protein" evidence="2">
    <location>
        <begin position="21"/>
        <end position="657"/>
    </location>
</feature>
<evidence type="ECO:0000313" key="5">
    <source>
        <dbReference type="Proteomes" id="UP000001662"/>
    </source>
</evidence>
<reference evidence="4" key="1">
    <citation type="submission" date="2010-07" db="EMBL/GenBank/DDBJ databases">
        <title>Complete sequence of Clostridium saccharolyticum WM1.</title>
        <authorList>
            <consortium name="US DOE Joint Genome Institute"/>
            <person name="Lucas S."/>
            <person name="Copeland A."/>
            <person name="Lapidus A."/>
            <person name="Cheng J.-F."/>
            <person name="Bruce D."/>
            <person name="Goodwin L."/>
            <person name="Pitluck S."/>
            <person name="Chertkov O."/>
            <person name="Detter J.C."/>
            <person name="Han C."/>
            <person name="Tapia R."/>
            <person name="Land M."/>
            <person name="Hauser L."/>
            <person name="Chang Y.-J."/>
            <person name="Jeffries C."/>
            <person name="Kyrpides N."/>
            <person name="Ivanova N."/>
            <person name="Mikhailova N."/>
            <person name="Mouttaki H."/>
            <person name="Lin L."/>
            <person name="Zhou J."/>
            <person name="Hemme C.L."/>
            <person name="Woyke T."/>
        </authorList>
    </citation>
    <scope>NUCLEOTIDE SEQUENCE [LARGE SCALE GENOMIC DNA]</scope>
    <source>
        <strain evidence="4">WM1</strain>
    </source>
</reference>
<organism evidence="4 5">
    <name type="scientific">Lacrimispora saccharolytica (strain ATCC 35040 / DSM 2544 / NRCC 2533 / WM1)</name>
    <name type="common">Clostridium saccharolyticum</name>
    <dbReference type="NCBI Taxonomy" id="610130"/>
    <lineage>
        <taxon>Bacteria</taxon>
        <taxon>Bacillati</taxon>
        <taxon>Bacillota</taxon>
        <taxon>Clostridia</taxon>
        <taxon>Lachnospirales</taxon>
        <taxon>Lachnospiraceae</taxon>
        <taxon>Lacrimispora</taxon>
    </lineage>
</organism>
<evidence type="ECO:0000259" key="3">
    <source>
        <dbReference type="SMART" id="SM01324"/>
    </source>
</evidence>
<dbReference type="PaxDb" id="610130-Closa_2955"/>
<evidence type="ECO:0000256" key="1">
    <source>
        <dbReference type="SAM" id="MobiDB-lite"/>
    </source>
</evidence>
<dbReference type="Pfam" id="PF13308">
    <property type="entry name" value="YARHG"/>
    <property type="match status" value="1"/>
</dbReference>
<evidence type="ECO:0000313" key="4">
    <source>
        <dbReference type="EMBL" id="ADL05489.1"/>
    </source>
</evidence>
<keyword evidence="2" id="KW-0732">Signal</keyword>
<dbReference type="PROSITE" id="PS51257">
    <property type="entry name" value="PROKAR_LIPOPROTEIN"/>
    <property type="match status" value="1"/>
</dbReference>
<dbReference type="Proteomes" id="UP000001662">
    <property type="component" value="Chromosome"/>
</dbReference>
<sequence length="657" mass="73501">MKSHPLLPAVLLALSLSAVGCSMTSRIQEPPPLPGETLPRTDKNTETSTDDGEPGAEEKHLENVTVTLWSRHKYAKYSDKGTLICQWNSREPGVSIPGHPESQYLINRSLRENDQDSRRYDFIYDSEEYFFSLAGQDETEGKSVFTYDYEVLKNDGRILSIRQDYVETRGITDPVSHTYLNSYDVETGRKITLSALSGRPEGLKLALVRELTGQAASEDDKASLSSQIMSGDLNDFALLKEGILIYHDSKINRSDSTPKEEYVIPYSQIMNEMNDYGKELTAIARKTRDEPTLQKGEPDYIFPESSTEYLTGADLLEADAFTLRIARNEIFARHGRTFDTSDLQEYFSRKPWYHGNTDPSAFSDDVLSETEKRNLNLIRTAEDQLQSKEISNSGVTLAPNQDYLLDLDGDGICETVRWIPINDSPDWAYTGMELIVNGQKQTCLPKDMLGNIRLTAVDLQKEDCEIELHLEVTKDSDTLSSFSFYRYRNGGMELVGELAGTVCGGNGYLFRENGLRAEGDGILAVASDTPFKGSSFQFGCYYVDLLFSYEDGKFKEIPQNIYLKKDYEPVTSAFLHHNPQSLYVVSHPFAAVSSLAGTVPAFTAVPGETICPIAWALKDGSSYVLVMNEEGTCGWVKEMPWDADPDTAYYIAVPAWG</sequence>
<dbReference type="Gene3D" id="1.20.58.1690">
    <property type="match status" value="1"/>
</dbReference>
<dbReference type="RefSeq" id="WP_013273573.1">
    <property type="nucleotide sequence ID" value="NC_014376.1"/>
</dbReference>
<dbReference type="STRING" id="610130.Closa_2955"/>
<protein>
    <recommendedName>
        <fullName evidence="3">YARHG domain-containing protein</fullName>
    </recommendedName>
</protein>
<feature type="domain" description="YARHG" evidence="3">
    <location>
        <begin position="298"/>
        <end position="383"/>
    </location>
</feature>
<dbReference type="OrthoDB" id="517663at2"/>
<feature type="region of interest" description="Disordered" evidence="1">
    <location>
        <begin position="25"/>
        <end position="59"/>
    </location>
</feature>